<reference evidence="5" key="1">
    <citation type="submission" date="2020-09" db="EMBL/GenBank/DDBJ databases">
        <authorList>
            <person name="Kim M.K."/>
        </authorList>
    </citation>
    <scope>NUCLEOTIDE SEQUENCE</scope>
    <source>
        <strain evidence="5">BT704</strain>
    </source>
</reference>
<comment type="subcellular location">
    <subcellularLocation>
        <location evidence="1">Membrane</location>
    </subcellularLocation>
</comment>
<accession>A0A927B8P5</accession>
<keyword evidence="6" id="KW-1185">Reference proteome</keyword>
<evidence type="ECO:0000313" key="5">
    <source>
        <dbReference type="EMBL" id="MBD2757789.1"/>
    </source>
</evidence>
<comment type="caution">
    <text evidence="5">The sequence shown here is derived from an EMBL/GenBank/DDBJ whole genome shotgun (WGS) entry which is preliminary data.</text>
</comment>
<evidence type="ECO:0000256" key="2">
    <source>
        <dbReference type="ARBA" id="ARBA00023136"/>
    </source>
</evidence>
<dbReference type="Proteomes" id="UP000653797">
    <property type="component" value="Unassembled WGS sequence"/>
</dbReference>
<evidence type="ECO:0000313" key="6">
    <source>
        <dbReference type="Proteomes" id="UP000653797"/>
    </source>
</evidence>
<dbReference type="InterPro" id="IPR000184">
    <property type="entry name" value="Bac_surfAg_D15"/>
</dbReference>
<feature type="chain" id="PRO_5037278004" evidence="3">
    <location>
        <begin position="21"/>
        <end position="414"/>
    </location>
</feature>
<keyword evidence="2" id="KW-0472">Membrane</keyword>
<organism evidence="5 6">
    <name type="scientific">Spirosoma validum</name>
    <dbReference type="NCBI Taxonomy" id="2771355"/>
    <lineage>
        <taxon>Bacteria</taxon>
        <taxon>Pseudomonadati</taxon>
        <taxon>Bacteroidota</taxon>
        <taxon>Cytophagia</taxon>
        <taxon>Cytophagales</taxon>
        <taxon>Cytophagaceae</taxon>
        <taxon>Spirosoma</taxon>
    </lineage>
</organism>
<dbReference type="EMBL" id="JACXAA010000032">
    <property type="protein sequence ID" value="MBD2757789.1"/>
    <property type="molecule type" value="Genomic_DNA"/>
</dbReference>
<gene>
    <name evidence="5" type="ORF">IC230_33310</name>
</gene>
<protein>
    <submittedName>
        <fullName evidence="5">BamA/TamA family outer membrane protein</fullName>
    </submittedName>
</protein>
<dbReference type="Pfam" id="PF01103">
    <property type="entry name" value="Omp85"/>
    <property type="match status" value="1"/>
</dbReference>
<evidence type="ECO:0000259" key="4">
    <source>
        <dbReference type="Pfam" id="PF01103"/>
    </source>
</evidence>
<keyword evidence="3" id="KW-0732">Signal</keyword>
<proteinExistence type="predicted"/>
<dbReference type="AlphaFoldDB" id="A0A927B8P5"/>
<sequence>MKFLVRLFIGAWLTCLPAFLCCALQLQLSDTMTVSPPSIKPITKQQDVVDVFKRWYPRLHIAPHDSATLQEGKHFLLVIPQVGYTLQTRGLVAVLVNAAFHKAHANMSSMTGQISYTQNNQVILTANSLVWMPGNRFLWTNDWRLMHYPQATYGLGMYTSTDRVINMDYAYFRFYQSLLGRLAPNLYAGIGYYLDLHWNIESYARNRELSRISRYPYGVEGRSVSSGPTLQVLYDNRRNSINPTGGLYVNAVWRANMAFLGSDDTYQSLLLETRKYVHLPASSDNILGFWSYNALTLSGNPPFLDLPSTGWDNTGNLGRGFIQGRFRGKNLLYAETEYRFHITNDRLLGGVVFANAQTVTEPDQNSGQFEKVIPAVGAGLRIKMNKISRTNLSVDYGFGMDGSKGLFFNLGEVF</sequence>
<dbReference type="GO" id="GO:0019867">
    <property type="term" value="C:outer membrane"/>
    <property type="evidence" value="ECO:0007669"/>
    <property type="project" value="InterPro"/>
</dbReference>
<dbReference type="Gene3D" id="2.40.160.50">
    <property type="entry name" value="membrane protein fhac: a member of the omp85/tpsb transporter family"/>
    <property type="match status" value="1"/>
</dbReference>
<feature type="domain" description="Bacterial surface antigen (D15)" evidence="4">
    <location>
        <begin position="229"/>
        <end position="414"/>
    </location>
</feature>
<evidence type="ECO:0000256" key="3">
    <source>
        <dbReference type="SAM" id="SignalP"/>
    </source>
</evidence>
<name>A0A927B8P5_9BACT</name>
<evidence type="ECO:0000256" key="1">
    <source>
        <dbReference type="ARBA" id="ARBA00004370"/>
    </source>
</evidence>
<feature type="signal peptide" evidence="3">
    <location>
        <begin position="1"/>
        <end position="20"/>
    </location>
</feature>